<dbReference type="GO" id="GO:0016757">
    <property type="term" value="F:glycosyltransferase activity"/>
    <property type="evidence" value="ECO:0007669"/>
    <property type="project" value="UniProtKB-KW"/>
</dbReference>
<evidence type="ECO:0000256" key="2">
    <source>
        <dbReference type="ARBA" id="ARBA00022679"/>
    </source>
</evidence>
<reference evidence="4" key="2">
    <citation type="journal article" date="2021" name="PeerJ">
        <title>Extensive microbial diversity within the chicken gut microbiome revealed by metagenomics and culture.</title>
        <authorList>
            <person name="Gilroy R."/>
            <person name="Ravi A."/>
            <person name="Getino M."/>
            <person name="Pursley I."/>
            <person name="Horton D.L."/>
            <person name="Alikhan N.F."/>
            <person name="Baker D."/>
            <person name="Gharbi K."/>
            <person name="Hall N."/>
            <person name="Watson M."/>
            <person name="Adriaenssens E.M."/>
            <person name="Foster-Nyarko E."/>
            <person name="Jarju S."/>
            <person name="Secka A."/>
            <person name="Antonio M."/>
            <person name="Oren A."/>
            <person name="Chaudhuri R.R."/>
            <person name="La Ragione R."/>
            <person name="Hildebrand F."/>
            <person name="Pallen M.J."/>
        </authorList>
    </citation>
    <scope>NUCLEOTIDE SEQUENCE</scope>
    <source>
        <strain evidence="4">CHK199-13235</strain>
    </source>
</reference>
<dbReference type="CDD" id="cd00761">
    <property type="entry name" value="Glyco_tranf_GTA_type"/>
    <property type="match status" value="1"/>
</dbReference>
<dbReference type="SUPFAM" id="SSF53448">
    <property type="entry name" value="Nucleotide-diphospho-sugar transferases"/>
    <property type="match status" value="1"/>
</dbReference>
<dbReference type="InterPro" id="IPR001173">
    <property type="entry name" value="Glyco_trans_2-like"/>
</dbReference>
<keyword evidence="2" id="KW-0808">Transferase</keyword>
<sequence>MQTKVSIVMPVYNGGSLMQQMLDSLCRQTFEDFELIVVDDGSTDDTALNLARYAEKEPRLRPFTVPNGGPARARNFGIGKAEGEYLYLCDADDLPEPALLESLVREMDKGAELAACGFVEERETEGKVTASSVFTAPAVSCKNHGEFLKALPALMEKQLMHVNWNKMYRMDIIRRENIAFIEKYASCEDRLFNLAYFPFVEKFTFLPDALFHYYLRGSSLTSKFLPSKYESLECFDRTLNGLYENSGALTDEVRAVNARIFVKGAVACLISLRQPTCKLTGTEKKAFIREMLQSRSLENALSHLSGGVQFKVIGLLLKTGSVSLARLLGWAADFAGRRLPGLLHKLKHRS</sequence>
<dbReference type="AlphaFoldDB" id="A0A9D1FMH1"/>
<organism evidence="4 5">
    <name type="scientific">Candidatus Merdivicinus excrementipullorum</name>
    <dbReference type="NCBI Taxonomy" id="2840867"/>
    <lineage>
        <taxon>Bacteria</taxon>
        <taxon>Bacillati</taxon>
        <taxon>Bacillota</taxon>
        <taxon>Clostridia</taxon>
        <taxon>Eubacteriales</taxon>
        <taxon>Oscillospiraceae</taxon>
        <taxon>Oscillospiraceae incertae sedis</taxon>
        <taxon>Candidatus Merdivicinus</taxon>
    </lineage>
</organism>
<dbReference type="Pfam" id="PF00535">
    <property type="entry name" value="Glycos_transf_2"/>
    <property type="match status" value="1"/>
</dbReference>
<evidence type="ECO:0000256" key="1">
    <source>
        <dbReference type="ARBA" id="ARBA00022676"/>
    </source>
</evidence>
<dbReference type="Gene3D" id="3.90.550.10">
    <property type="entry name" value="Spore Coat Polysaccharide Biosynthesis Protein SpsA, Chain A"/>
    <property type="match status" value="1"/>
</dbReference>
<evidence type="ECO:0000259" key="3">
    <source>
        <dbReference type="Pfam" id="PF00535"/>
    </source>
</evidence>
<dbReference type="InterPro" id="IPR029044">
    <property type="entry name" value="Nucleotide-diphossugar_trans"/>
</dbReference>
<evidence type="ECO:0000313" key="5">
    <source>
        <dbReference type="Proteomes" id="UP000824002"/>
    </source>
</evidence>
<keyword evidence="1" id="KW-0328">Glycosyltransferase</keyword>
<proteinExistence type="predicted"/>
<protein>
    <submittedName>
        <fullName evidence="4">Glycosyltransferase family 2 protein</fullName>
    </submittedName>
</protein>
<feature type="domain" description="Glycosyltransferase 2-like" evidence="3">
    <location>
        <begin position="6"/>
        <end position="173"/>
    </location>
</feature>
<reference evidence="4" key="1">
    <citation type="submission" date="2020-10" db="EMBL/GenBank/DDBJ databases">
        <authorList>
            <person name="Gilroy R."/>
        </authorList>
    </citation>
    <scope>NUCLEOTIDE SEQUENCE</scope>
    <source>
        <strain evidence="4">CHK199-13235</strain>
    </source>
</reference>
<dbReference type="Proteomes" id="UP000824002">
    <property type="component" value="Unassembled WGS sequence"/>
</dbReference>
<evidence type="ECO:0000313" key="4">
    <source>
        <dbReference type="EMBL" id="HIS76453.1"/>
    </source>
</evidence>
<dbReference type="PANTHER" id="PTHR22916:SF51">
    <property type="entry name" value="GLYCOSYLTRANSFERASE EPSH-RELATED"/>
    <property type="match status" value="1"/>
</dbReference>
<comment type="caution">
    <text evidence="4">The sequence shown here is derived from an EMBL/GenBank/DDBJ whole genome shotgun (WGS) entry which is preliminary data.</text>
</comment>
<name>A0A9D1FMH1_9FIRM</name>
<dbReference type="PANTHER" id="PTHR22916">
    <property type="entry name" value="GLYCOSYLTRANSFERASE"/>
    <property type="match status" value="1"/>
</dbReference>
<accession>A0A9D1FMH1</accession>
<dbReference type="EMBL" id="DVJP01000042">
    <property type="protein sequence ID" value="HIS76453.1"/>
    <property type="molecule type" value="Genomic_DNA"/>
</dbReference>
<gene>
    <name evidence="4" type="ORF">IAB51_06520</name>
</gene>